<keyword evidence="1" id="KW-0059">Arsenical resistance</keyword>
<proteinExistence type="predicted"/>
<feature type="domain" description="Phosphotyrosine protein phosphatase I" evidence="2">
    <location>
        <begin position="5"/>
        <end position="133"/>
    </location>
</feature>
<dbReference type="Pfam" id="PF01451">
    <property type="entry name" value="LMWPc"/>
    <property type="match status" value="1"/>
</dbReference>
<dbReference type="Gene3D" id="3.40.50.2300">
    <property type="match status" value="1"/>
</dbReference>
<dbReference type="OrthoDB" id="9799372at2"/>
<dbReference type="InterPro" id="IPR036196">
    <property type="entry name" value="Ptyr_pPase_sf"/>
</dbReference>
<keyword evidence="4" id="KW-1185">Reference proteome</keyword>
<evidence type="ECO:0000313" key="3">
    <source>
        <dbReference type="EMBL" id="KAA8890422.1"/>
    </source>
</evidence>
<evidence type="ECO:0000313" key="4">
    <source>
        <dbReference type="Proteomes" id="UP000323876"/>
    </source>
</evidence>
<protein>
    <submittedName>
        <fullName evidence="3">Low molecular weight phosphatase family protein</fullName>
    </submittedName>
</protein>
<name>A0A5N0EMJ2_9NOCA</name>
<dbReference type="Proteomes" id="UP000323876">
    <property type="component" value="Unassembled WGS sequence"/>
</dbReference>
<sequence length="138" mass="14733">MSATPAVLFVCVKNGGKSQMAAGLMRHAAHGRVEVNSAGTNPSGTLNDLSVQSLLELGIDIGDESPKPIDPALLRTVDLVVTLGREAHVEPVDGVRIINWDTDEPSERGIDGIERMRLVRDDIAGRVEQLLTELTSPA</sequence>
<reference evidence="3 4" key="1">
    <citation type="submission" date="2019-09" db="EMBL/GenBank/DDBJ databases">
        <authorList>
            <person name="Wang X."/>
        </authorList>
    </citation>
    <scope>NUCLEOTIDE SEQUENCE [LARGE SCALE GENOMIC DNA]</scope>
    <source>
        <strain evidence="3 4">CICC 11023</strain>
    </source>
</reference>
<dbReference type="PANTHER" id="PTHR43428:SF1">
    <property type="entry name" value="ARSENATE REDUCTASE"/>
    <property type="match status" value="1"/>
</dbReference>
<evidence type="ECO:0000259" key="2">
    <source>
        <dbReference type="SMART" id="SM00226"/>
    </source>
</evidence>
<dbReference type="GO" id="GO:0046685">
    <property type="term" value="P:response to arsenic-containing substance"/>
    <property type="evidence" value="ECO:0007669"/>
    <property type="project" value="UniProtKB-KW"/>
</dbReference>
<organism evidence="3 4">
    <name type="scientific">Nocardia colli</name>
    <dbReference type="NCBI Taxonomy" id="2545717"/>
    <lineage>
        <taxon>Bacteria</taxon>
        <taxon>Bacillati</taxon>
        <taxon>Actinomycetota</taxon>
        <taxon>Actinomycetes</taxon>
        <taxon>Mycobacteriales</taxon>
        <taxon>Nocardiaceae</taxon>
        <taxon>Nocardia</taxon>
    </lineage>
</organism>
<dbReference type="PANTHER" id="PTHR43428">
    <property type="entry name" value="ARSENATE REDUCTASE"/>
    <property type="match status" value="1"/>
</dbReference>
<comment type="caution">
    <text evidence="3">The sequence shown here is derived from an EMBL/GenBank/DDBJ whole genome shotgun (WGS) entry which is preliminary data.</text>
</comment>
<dbReference type="SMART" id="SM00226">
    <property type="entry name" value="LMWPc"/>
    <property type="match status" value="1"/>
</dbReference>
<dbReference type="SUPFAM" id="SSF52788">
    <property type="entry name" value="Phosphotyrosine protein phosphatases I"/>
    <property type="match status" value="1"/>
</dbReference>
<dbReference type="RefSeq" id="WP_150400332.1">
    <property type="nucleotide sequence ID" value="NZ_VXLC01000001.1"/>
</dbReference>
<accession>A0A5N0EMJ2</accession>
<evidence type="ECO:0000256" key="1">
    <source>
        <dbReference type="ARBA" id="ARBA00022849"/>
    </source>
</evidence>
<dbReference type="InterPro" id="IPR023485">
    <property type="entry name" value="Ptyr_pPase"/>
</dbReference>
<dbReference type="AlphaFoldDB" id="A0A5N0EMJ2"/>
<gene>
    <name evidence="3" type="ORF">F3087_03810</name>
</gene>
<dbReference type="EMBL" id="VXLC01000001">
    <property type="protein sequence ID" value="KAA8890422.1"/>
    <property type="molecule type" value="Genomic_DNA"/>
</dbReference>